<dbReference type="InterPro" id="IPR050155">
    <property type="entry name" value="HAD-like_hydrolase_sf"/>
</dbReference>
<dbReference type="InterPro" id="IPR023214">
    <property type="entry name" value="HAD_sf"/>
</dbReference>
<keyword evidence="7 11" id="KW-0378">Hydrolase</keyword>
<organism evidence="11 12">
    <name type="scientific">Pseudoduganella lutea</name>
    <dbReference type="NCBI Taxonomy" id="321985"/>
    <lineage>
        <taxon>Bacteria</taxon>
        <taxon>Pseudomonadati</taxon>
        <taxon>Pseudomonadota</taxon>
        <taxon>Betaproteobacteria</taxon>
        <taxon>Burkholderiales</taxon>
        <taxon>Oxalobacteraceae</taxon>
        <taxon>Telluria group</taxon>
        <taxon>Pseudoduganella</taxon>
    </lineage>
</organism>
<evidence type="ECO:0000256" key="2">
    <source>
        <dbReference type="ARBA" id="ARBA00004818"/>
    </source>
</evidence>
<reference evidence="11 12" key="1">
    <citation type="submission" date="2019-02" db="EMBL/GenBank/DDBJ databases">
        <title>Draft Genome Sequences of Six Type Strains of the Genus Massilia.</title>
        <authorList>
            <person name="Miess H."/>
            <person name="Frediansyhah A."/>
            <person name="Gross H."/>
        </authorList>
    </citation>
    <scope>NUCLEOTIDE SEQUENCE [LARGE SCALE GENOMIC DNA]</scope>
    <source>
        <strain evidence="11 12">DSM 17473</strain>
    </source>
</reference>
<sequence>MSFSTAPRAILFDLDGTLADTAPDLAAAVNRQRAERGLAPTPYEILRPTASHGARGMIGAAFGLQPEDDGFIALRDEFFIYYENAMMVHSSLFPGVGTLLDGLADAGVAWGIVTNKSARFTDPLVPMIGLDHAGCVISGDTTPHAKPHPAPLLEAARRIGVAPEQCWYVGDDLRDIQGGRAAGMTTVACQWGYNGATEPETWGADHLVATPEALLALVLASVDGITLAA</sequence>
<dbReference type="SFLD" id="SFLDS00003">
    <property type="entry name" value="Haloacid_Dehalogenase"/>
    <property type="match status" value="1"/>
</dbReference>
<protein>
    <recommendedName>
        <fullName evidence="4">phosphoglycolate phosphatase</fullName>
        <ecNumber evidence="4">3.1.3.18</ecNumber>
    </recommendedName>
</protein>
<accession>A0A4P6KWN7</accession>
<dbReference type="GO" id="GO:0006281">
    <property type="term" value="P:DNA repair"/>
    <property type="evidence" value="ECO:0007669"/>
    <property type="project" value="TreeGrafter"/>
</dbReference>
<keyword evidence="5" id="KW-0113">Calvin cycle</keyword>
<keyword evidence="12" id="KW-1185">Reference proteome</keyword>
<evidence type="ECO:0000313" key="12">
    <source>
        <dbReference type="Proteomes" id="UP000290637"/>
    </source>
</evidence>
<dbReference type="Pfam" id="PF13419">
    <property type="entry name" value="HAD_2"/>
    <property type="match status" value="1"/>
</dbReference>
<evidence type="ECO:0000256" key="10">
    <source>
        <dbReference type="ARBA" id="ARBA00059247"/>
    </source>
</evidence>
<comment type="subunit">
    <text evidence="3">Homotrimer.</text>
</comment>
<dbReference type="NCBIfam" id="TIGR01549">
    <property type="entry name" value="HAD-SF-IA-v1"/>
    <property type="match status" value="1"/>
</dbReference>
<dbReference type="InterPro" id="IPR006439">
    <property type="entry name" value="HAD-SF_hydro_IA"/>
</dbReference>
<dbReference type="KEGG" id="plue:EWM63_06230"/>
<dbReference type="PANTHER" id="PTHR43434">
    <property type="entry name" value="PHOSPHOGLYCOLATE PHOSPHATASE"/>
    <property type="match status" value="1"/>
</dbReference>
<dbReference type="InterPro" id="IPR023198">
    <property type="entry name" value="PGP-like_dom2"/>
</dbReference>
<evidence type="ECO:0000256" key="5">
    <source>
        <dbReference type="ARBA" id="ARBA00022567"/>
    </source>
</evidence>
<dbReference type="GO" id="GO:0005829">
    <property type="term" value="C:cytosol"/>
    <property type="evidence" value="ECO:0007669"/>
    <property type="project" value="TreeGrafter"/>
</dbReference>
<dbReference type="EMBL" id="CP035913">
    <property type="protein sequence ID" value="QBE62618.1"/>
    <property type="molecule type" value="Genomic_DNA"/>
</dbReference>
<dbReference type="Gene3D" id="3.40.50.1000">
    <property type="entry name" value="HAD superfamily/HAD-like"/>
    <property type="match status" value="1"/>
</dbReference>
<evidence type="ECO:0000256" key="4">
    <source>
        <dbReference type="ARBA" id="ARBA00013078"/>
    </source>
</evidence>
<gene>
    <name evidence="11" type="ORF">EWM63_06230</name>
</gene>
<evidence type="ECO:0000256" key="9">
    <source>
        <dbReference type="ARBA" id="ARBA00023277"/>
    </source>
</evidence>
<comment type="catalytic activity">
    <reaction evidence="1">
        <text>2-phosphoglycolate + H2O = glycolate + phosphate</text>
        <dbReference type="Rhea" id="RHEA:14369"/>
        <dbReference type="ChEBI" id="CHEBI:15377"/>
        <dbReference type="ChEBI" id="CHEBI:29805"/>
        <dbReference type="ChEBI" id="CHEBI:43474"/>
        <dbReference type="ChEBI" id="CHEBI:58033"/>
        <dbReference type="EC" id="3.1.3.18"/>
    </reaction>
</comment>
<dbReference type="GO" id="GO:0046872">
    <property type="term" value="F:metal ion binding"/>
    <property type="evidence" value="ECO:0007669"/>
    <property type="project" value="UniProtKB-KW"/>
</dbReference>
<evidence type="ECO:0000256" key="3">
    <source>
        <dbReference type="ARBA" id="ARBA00011233"/>
    </source>
</evidence>
<name>A0A4P6KWN7_9BURK</name>
<proteinExistence type="predicted"/>
<dbReference type="FunFam" id="3.40.50.1000:FF:000022">
    <property type="entry name" value="Phosphoglycolate phosphatase"/>
    <property type="match status" value="1"/>
</dbReference>
<dbReference type="AlphaFoldDB" id="A0A4P6KWN7"/>
<keyword evidence="8" id="KW-0460">Magnesium</keyword>
<evidence type="ECO:0000256" key="6">
    <source>
        <dbReference type="ARBA" id="ARBA00022723"/>
    </source>
</evidence>
<keyword evidence="6" id="KW-0479">Metal-binding</keyword>
<dbReference type="GO" id="GO:0008967">
    <property type="term" value="F:phosphoglycolate phosphatase activity"/>
    <property type="evidence" value="ECO:0007669"/>
    <property type="project" value="UniProtKB-EC"/>
</dbReference>
<dbReference type="RefSeq" id="WP_130185753.1">
    <property type="nucleotide sequence ID" value="NZ_CP035913.1"/>
</dbReference>
<keyword evidence="9" id="KW-0119">Carbohydrate metabolism</keyword>
<dbReference type="Gene3D" id="1.10.150.240">
    <property type="entry name" value="Putative phosphatase, domain 2"/>
    <property type="match status" value="1"/>
</dbReference>
<dbReference type="InterPro" id="IPR036412">
    <property type="entry name" value="HAD-like_sf"/>
</dbReference>
<dbReference type="SFLD" id="SFLDG01135">
    <property type="entry name" value="C1.5.6:_HAD__Beta-PGM__Phospha"/>
    <property type="match status" value="1"/>
</dbReference>
<dbReference type="EC" id="3.1.3.18" evidence="4"/>
<evidence type="ECO:0000256" key="8">
    <source>
        <dbReference type="ARBA" id="ARBA00022842"/>
    </source>
</evidence>
<dbReference type="NCBIfam" id="TIGR01509">
    <property type="entry name" value="HAD-SF-IA-v3"/>
    <property type="match status" value="1"/>
</dbReference>
<dbReference type="GO" id="GO:0019253">
    <property type="term" value="P:reductive pentose-phosphate cycle"/>
    <property type="evidence" value="ECO:0007669"/>
    <property type="project" value="UniProtKB-KW"/>
</dbReference>
<dbReference type="PANTHER" id="PTHR43434:SF23">
    <property type="entry name" value="PHOSPHOGLYCOLATE PHOSPHATASE"/>
    <property type="match status" value="1"/>
</dbReference>
<dbReference type="InterPro" id="IPR041492">
    <property type="entry name" value="HAD_2"/>
</dbReference>
<dbReference type="OrthoDB" id="9776368at2"/>
<evidence type="ECO:0000256" key="1">
    <source>
        <dbReference type="ARBA" id="ARBA00000830"/>
    </source>
</evidence>
<comment type="function">
    <text evidence="10">Specifically catalyzes the dephosphorylation of 2-phosphoglycolate. Is involved in the dissimilation of the intracellular 2-phosphoglycolate formed during the DNA repair of 3'-phosphoglycolate ends, a major class of DNA lesions induced by oxidative stress.</text>
</comment>
<dbReference type="SFLD" id="SFLDG01129">
    <property type="entry name" value="C1.5:_HAD__Beta-PGM__Phosphata"/>
    <property type="match status" value="1"/>
</dbReference>
<dbReference type="SUPFAM" id="SSF56784">
    <property type="entry name" value="HAD-like"/>
    <property type="match status" value="1"/>
</dbReference>
<comment type="pathway">
    <text evidence="2">Organic acid metabolism; glycolate biosynthesis; glycolate from 2-phosphoglycolate: step 1/1.</text>
</comment>
<dbReference type="Proteomes" id="UP000290637">
    <property type="component" value="Chromosome"/>
</dbReference>
<evidence type="ECO:0000313" key="11">
    <source>
        <dbReference type="EMBL" id="QBE62618.1"/>
    </source>
</evidence>
<evidence type="ECO:0000256" key="7">
    <source>
        <dbReference type="ARBA" id="ARBA00022801"/>
    </source>
</evidence>